<proteinExistence type="predicted"/>
<dbReference type="EMBL" id="KZ857491">
    <property type="protein sequence ID" value="RDX42186.1"/>
    <property type="molecule type" value="Genomic_DNA"/>
</dbReference>
<protein>
    <recommendedName>
        <fullName evidence="5">DUF300-domain-containing protein</fullName>
    </recommendedName>
</protein>
<feature type="compositionally biased region" description="Basic and acidic residues" evidence="1">
    <location>
        <begin position="324"/>
        <end position="333"/>
    </location>
</feature>
<feature type="transmembrane region" description="Helical" evidence="2">
    <location>
        <begin position="236"/>
        <end position="257"/>
    </location>
</feature>
<name>A0A371CPH0_9APHY</name>
<keyword evidence="2" id="KW-1133">Transmembrane helix</keyword>
<gene>
    <name evidence="3" type="ORF">OH76DRAFT_1411421</name>
</gene>
<evidence type="ECO:0008006" key="5">
    <source>
        <dbReference type="Google" id="ProtNLM"/>
    </source>
</evidence>
<feature type="transmembrane region" description="Helical" evidence="2">
    <location>
        <begin position="168"/>
        <end position="188"/>
    </location>
</feature>
<sequence>MDATLPQANAHLVGLWLQLIATGAYFVYIPQCVSILRRKVKDGLSLYFPAVCLLIFLLTVTDLVAELIRTYQAYGVHKGKSPDPAAFFADPATPESLLKNSLTTVMAVISDMIMVYRTLNLWSYHWFVMVVPGGLVLANIALAVWSVWTLSQTATGNALVFAEVTVRVRYFFVATFVLNLLCAGMISWKIWRVNTGVSDIRDWTTKHVFEVVIESAAFYCGHLLILIVSISVGSNMFFVFLDPLPPVTALVFSMLIVRTRTGSQPHDSDTIELSTTFRFWNTASQPTESFAGRAELGAQYSAHSGSFSDGRTAREGGSSAYESWEVKEHHEQH</sequence>
<feature type="transmembrane region" description="Helical" evidence="2">
    <location>
        <begin position="45"/>
        <end position="65"/>
    </location>
</feature>
<dbReference type="AlphaFoldDB" id="A0A371CPH0"/>
<feature type="transmembrane region" description="Helical" evidence="2">
    <location>
        <begin position="126"/>
        <end position="148"/>
    </location>
</feature>
<accession>A0A371CPH0</accession>
<keyword evidence="2" id="KW-0472">Membrane</keyword>
<evidence type="ECO:0000313" key="4">
    <source>
        <dbReference type="Proteomes" id="UP000256964"/>
    </source>
</evidence>
<keyword evidence="4" id="KW-1185">Reference proteome</keyword>
<dbReference type="Proteomes" id="UP000256964">
    <property type="component" value="Unassembled WGS sequence"/>
</dbReference>
<organism evidence="3 4">
    <name type="scientific">Lentinus brumalis</name>
    <dbReference type="NCBI Taxonomy" id="2498619"/>
    <lineage>
        <taxon>Eukaryota</taxon>
        <taxon>Fungi</taxon>
        <taxon>Dikarya</taxon>
        <taxon>Basidiomycota</taxon>
        <taxon>Agaricomycotina</taxon>
        <taxon>Agaricomycetes</taxon>
        <taxon>Polyporales</taxon>
        <taxon>Polyporaceae</taxon>
        <taxon>Lentinus</taxon>
    </lineage>
</organism>
<feature type="region of interest" description="Disordered" evidence="1">
    <location>
        <begin position="302"/>
        <end position="333"/>
    </location>
</feature>
<evidence type="ECO:0000313" key="3">
    <source>
        <dbReference type="EMBL" id="RDX42186.1"/>
    </source>
</evidence>
<evidence type="ECO:0000256" key="1">
    <source>
        <dbReference type="SAM" id="MobiDB-lite"/>
    </source>
</evidence>
<dbReference type="STRING" id="139420.A0A371CPH0"/>
<feature type="transmembrane region" description="Helical" evidence="2">
    <location>
        <begin position="12"/>
        <end position="33"/>
    </location>
</feature>
<feature type="transmembrane region" description="Helical" evidence="2">
    <location>
        <begin position="208"/>
        <end position="230"/>
    </location>
</feature>
<dbReference type="OrthoDB" id="2751465at2759"/>
<keyword evidence="2" id="KW-0812">Transmembrane</keyword>
<reference evidence="3 4" key="1">
    <citation type="journal article" date="2018" name="Biotechnol. Biofuels">
        <title>Integrative visual omics of the white-rot fungus Polyporus brumalis exposes the biotechnological potential of its oxidative enzymes for delignifying raw plant biomass.</title>
        <authorList>
            <person name="Miyauchi S."/>
            <person name="Rancon A."/>
            <person name="Drula E."/>
            <person name="Hage H."/>
            <person name="Chaduli D."/>
            <person name="Favel A."/>
            <person name="Grisel S."/>
            <person name="Henrissat B."/>
            <person name="Herpoel-Gimbert I."/>
            <person name="Ruiz-Duenas F.J."/>
            <person name="Chevret D."/>
            <person name="Hainaut M."/>
            <person name="Lin J."/>
            <person name="Wang M."/>
            <person name="Pangilinan J."/>
            <person name="Lipzen A."/>
            <person name="Lesage-Meessen L."/>
            <person name="Navarro D."/>
            <person name="Riley R."/>
            <person name="Grigoriev I.V."/>
            <person name="Zhou S."/>
            <person name="Raouche S."/>
            <person name="Rosso M.N."/>
        </authorList>
    </citation>
    <scope>NUCLEOTIDE SEQUENCE [LARGE SCALE GENOMIC DNA]</scope>
    <source>
        <strain evidence="3 4">BRFM 1820</strain>
    </source>
</reference>
<evidence type="ECO:0000256" key="2">
    <source>
        <dbReference type="SAM" id="Phobius"/>
    </source>
</evidence>